<dbReference type="Pfam" id="PF02037">
    <property type="entry name" value="SAP"/>
    <property type="match status" value="1"/>
</dbReference>
<dbReference type="InParanoid" id="A0A369JPV4"/>
<evidence type="ECO:0000313" key="2">
    <source>
        <dbReference type="EMBL" id="RDB21414.1"/>
    </source>
</evidence>
<dbReference type="STRING" id="39966.A0A369JPV4"/>
<comment type="caution">
    <text evidence="2">The sequence shown here is derived from an EMBL/GenBank/DDBJ whole genome shotgun (WGS) entry which is preliminary data.</text>
</comment>
<dbReference type="AlphaFoldDB" id="A0A369JPV4"/>
<feature type="domain" description="SAP" evidence="1">
    <location>
        <begin position="30"/>
        <end position="64"/>
    </location>
</feature>
<evidence type="ECO:0000259" key="1">
    <source>
        <dbReference type="PROSITE" id="PS50800"/>
    </source>
</evidence>
<dbReference type="Proteomes" id="UP000076154">
    <property type="component" value="Unassembled WGS sequence"/>
</dbReference>
<name>A0A369JPV4_HYPMA</name>
<dbReference type="EMBL" id="LUEZ02000055">
    <property type="protein sequence ID" value="RDB21414.1"/>
    <property type="molecule type" value="Genomic_DNA"/>
</dbReference>
<sequence length="231" mass="24654">MSLFRPAVSRLATLVRQRNFVSSVLLTRTYENESVAALKREIKVRGLSPKGNKANLIQTLQEHDKAKTFEEIASGDPPVPAGARAMGTAATSSDIGIAPGIPPEAHPTPAPPQAFLNVVIPDVSQPDPTPSVQIPYVPDFWDSSTPVKEPVEEPRPKLVVVAGAETHPGGGPSLKMLDENVAVESDNAPAFVSDASTPREPGQGGIWDDVAEDIGIPNPKEIKNAFWKLFS</sequence>
<proteinExistence type="predicted"/>
<protein>
    <recommendedName>
        <fullName evidence="1">SAP domain-containing protein</fullName>
    </recommendedName>
</protein>
<organism evidence="2 3">
    <name type="scientific">Hypsizygus marmoreus</name>
    <name type="common">White beech mushroom</name>
    <name type="synonym">Agaricus marmoreus</name>
    <dbReference type="NCBI Taxonomy" id="39966"/>
    <lineage>
        <taxon>Eukaryota</taxon>
        <taxon>Fungi</taxon>
        <taxon>Dikarya</taxon>
        <taxon>Basidiomycota</taxon>
        <taxon>Agaricomycotina</taxon>
        <taxon>Agaricomycetes</taxon>
        <taxon>Agaricomycetidae</taxon>
        <taxon>Agaricales</taxon>
        <taxon>Tricholomatineae</taxon>
        <taxon>Lyophyllaceae</taxon>
        <taxon>Hypsizygus</taxon>
    </lineage>
</organism>
<dbReference type="Gene3D" id="1.10.720.30">
    <property type="entry name" value="SAP domain"/>
    <property type="match status" value="1"/>
</dbReference>
<keyword evidence="3" id="KW-1185">Reference proteome</keyword>
<dbReference type="InterPro" id="IPR003034">
    <property type="entry name" value="SAP_dom"/>
</dbReference>
<dbReference type="PROSITE" id="PS50800">
    <property type="entry name" value="SAP"/>
    <property type="match status" value="1"/>
</dbReference>
<dbReference type="SUPFAM" id="SSF68906">
    <property type="entry name" value="SAP domain"/>
    <property type="match status" value="1"/>
</dbReference>
<gene>
    <name evidence="2" type="ORF">Hypma_011644</name>
</gene>
<reference evidence="2" key="1">
    <citation type="submission" date="2018-04" db="EMBL/GenBank/DDBJ databases">
        <title>Whole genome sequencing of Hypsizygus marmoreus.</title>
        <authorList>
            <person name="Choi I.-G."/>
            <person name="Min B."/>
            <person name="Kim J.-G."/>
            <person name="Kim S."/>
            <person name="Oh Y.-L."/>
            <person name="Kong W.-S."/>
            <person name="Park H."/>
            <person name="Jeong J."/>
            <person name="Song E.-S."/>
        </authorList>
    </citation>
    <scope>NUCLEOTIDE SEQUENCE [LARGE SCALE GENOMIC DNA]</scope>
    <source>
        <strain evidence="2">51987-8</strain>
    </source>
</reference>
<dbReference type="InterPro" id="IPR036361">
    <property type="entry name" value="SAP_dom_sf"/>
</dbReference>
<evidence type="ECO:0000313" key="3">
    <source>
        <dbReference type="Proteomes" id="UP000076154"/>
    </source>
</evidence>
<accession>A0A369JPV4</accession>
<dbReference type="OrthoDB" id="445357at2759"/>